<reference evidence="3 4" key="2">
    <citation type="journal article" date="2021" name="Genomics">
        <title>High-quality reference genome for Clonorchis sinensis.</title>
        <authorList>
            <person name="Young N.D."/>
            <person name="Stroehlein A.J."/>
            <person name="Kinkar L."/>
            <person name="Wang T."/>
            <person name="Sohn W.M."/>
            <person name="Chang B.C.H."/>
            <person name="Kaur P."/>
            <person name="Weisz D."/>
            <person name="Dudchenko O."/>
            <person name="Aiden E.L."/>
            <person name="Korhonen P.K."/>
            <person name="Gasser R.B."/>
        </authorList>
    </citation>
    <scope>NUCLEOTIDE SEQUENCE [LARGE SCALE GENOMIC DNA]</scope>
    <source>
        <strain evidence="3">Cs-k2</strain>
    </source>
</reference>
<evidence type="ECO:0000313" key="3">
    <source>
        <dbReference type="EMBL" id="KAG5447900.1"/>
    </source>
</evidence>
<keyword evidence="2" id="KW-1133">Transmembrane helix</keyword>
<keyword evidence="2" id="KW-0812">Transmembrane</keyword>
<name>A0A8T1MFI9_CLOSI</name>
<sequence>MVASSVYGDDIPYAAFTYLGVSAILFVAVMVFGVSLSAAPHFTRCFCEPDTEKADELQKNDPPVTEQPANKPD</sequence>
<keyword evidence="2" id="KW-0472">Membrane</keyword>
<dbReference type="AlphaFoldDB" id="A0A8T1MFI9"/>
<protein>
    <submittedName>
        <fullName evidence="3">Uncharacterized protein</fullName>
    </submittedName>
</protein>
<reference evidence="3 4" key="1">
    <citation type="journal article" date="2018" name="Biotechnol. Adv.">
        <title>Improved genomic resources and new bioinformatic workflow for the carcinogenic parasite Clonorchis sinensis: Biotechnological implications.</title>
        <authorList>
            <person name="Wang D."/>
            <person name="Korhonen P.K."/>
            <person name="Gasser R.B."/>
            <person name="Young N.D."/>
        </authorList>
    </citation>
    <scope>NUCLEOTIDE SEQUENCE [LARGE SCALE GENOMIC DNA]</scope>
    <source>
        <strain evidence="3">Cs-k2</strain>
    </source>
</reference>
<evidence type="ECO:0000256" key="1">
    <source>
        <dbReference type="SAM" id="MobiDB-lite"/>
    </source>
</evidence>
<keyword evidence="4" id="KW-1185">Reference proteome</keyword>
<dbReference type="EMBL" id="NIRI02000042">
    <property type="protein sequence ID" value="KAG5447900.1"/>
    <property type="molecule type" value="Genomic_DNA"/>
</dbReference>
<feature type="transmembrane region" description="Helical" evidence="2">
    <location>
        <begin position="12"/>
        <end position="34"/>
    </location>
</feature>
<evidence type="ECO:0000256" key="2">
    <source>
        <dbReference type="SAM" id="Phobius"/>
    </source>
</evidence>
<dbReference type="Proteomes" id="UP000286415">
    <property type="component" value="Unassembled WGS sequence"/>
</dbReference>
<accession>A0A8T1MFI9</accession>
<proteinExistence type="predicted"/>
<feature type="region of interest" description="Disordered" evidence="1">
    <location>
        <begin position="53"/>
        <end position="73"/>
    </location>
</feature>
<comment type="caution">
    <text evidence="3">The sequence shown here is derived from an EMBL/GenBank/DDBJ whole genome shotgun (WGS) entry which is preliminary data.</text>
</comment>
<evidence type="ECO:0000313" key="4">
    <source>
        <dbReference type="Proteomes" id="UP000286415"/>
    </source>
</evidence>
<organism evidence="3 4">
    <name type="scientific">Clonorchis sinensis</name>
    <name type="common">Chinese liver fluke</name>
    <dbReference type="NCBI Taxonomy" id="79923"/>
    <lineage>
        <taxon>Eukaryota</taxon>
        <taxon>Metazoa</taxon>
        <taxon>Spiralia</taxon>
        <taxon>Lophotrochozoa</taxon>
        <taxon>Platyhelminthes</taxon>
        <taxon>Trematoda</taxon>
        <taxon>Digenea</taxon>
        <taxon>Opisthorchiida</taxon>
        <taxon>Opisthorchiata</taxon>
        <taxon>Opisthorchiidae</taxon>
        <taxon>Clonorchis</taxon>
    </lineage>
</organism>
<gene>
    <name evidence="3" type="ORF">CSKR_200625</name>
</gene>